<feature type="compositionally biased region" description="Basic and acidic residues" evidence="1">
    <location>
        <begin position="1"/>
        <end position="10"/>
    </location>
</feature>
<gene>
    <name evidence="2" type="ORF">KOR34_34960</name>
</gene>
<comment type="caution">
    <text evidence="2">The sequence shown here is derived from an EMBL/GenBank/DDBJ whole genome shotgun (WGS) entry which is preliminary data.</text>
</comment>
<organism evidence="2 3">
    <name type="scientific">Posidoniimonas corsicana</name>
    <dbReference type="NCBI Taxonomy" id="1938618"/>
    <lineage>
        <taxon>Bacteria</taxon>
        <taxon>Pseudomonadati</taxon>
        <taxon>Planctomycetota</taxon>
        <taxon>Planctomycetia</taxon>
        <taxon>Pirellulales</taxon>
        <taxon>Lacipirellulaceae</taxon>
        <taxon>Posidoniimonas</taxon>
    </lineage>
</organism>
<protein>
    <submittedName>
        <fullName evidence="2">Uncharacterized protein</fullName>
    </submittedName>
</protein>
<keyword evidence="3" id="KW-1185">Reference proteome</keyword>
<dbReference type="AlphaFoldDB" id="A0A5C5V6T7"/>
<proteinExistence type="predicted"/>
<dbReference type="RefSeq" id="WP_146566472.1">
    <property type="nucleotide sequence ID" value="NZ_SIHJ01000002.1"/>
</dbReference>
<evidence type="ECO:0000313" key="3">
    <source>
        <dbReference type="Proteomes" id="UP000316714"/>
    </source>
</evidence>
<feature type="region of interest" description="Disordered" evidence="1">
    <location>
        <begin position="1"/>
        <end position="20"/>
    </location>
</feature>
<evidence type="ECO:0000313" key="2">
    <source>
        <dbReference type="EMBL" id="TWT33663.1"/>
    </source>
</evidence>
<feature type="region of interest" description="Disordered" evidence="1">
    <location>
        <begin position="73"/>
        <end position="101"/>
    </location>
</feature>
<dbReference type="Proteomes" id="UP000316714">
    <property type="component" value="Unassembled WGS sequence"/>
</dbReference>
<accession>A0A5C5V6T7</accession>
<evidence type="ECO:0000256" key="1">
    <source>
        <dbReference type="SAM" id="MobiDB-lite"/>
    </source>
</evidence>
<reference evidence="2 3" key="1">
    <citation type="submission" date="2019-02" db="EMBL/GenBank/DDBJ databases">
        <title>Deep-cultivation of Planctomycetes and their phenomic and genomic characterization uncovers novel biology.</title>
        <authorList>
            <person name="Wiegand S."/>
            <person name="Jogler M."/>
            <person name="Boedeker C."/>
            <person name="Pinto D."/>
            <person name="Vollmers J."/>
            <person name="Rivas-Marin E."/>
            <person name="Kohn T."/>
            <person name="Peeters S.H."/>
            <person name="Heuer A."/>
            <person name="Rast P."/>
            <person name="Oberbeckmann S."/>
            <person name="Bunk B."/>
            <person name="Jeske O."/>
            <person name="Meyerdierks A."/>
            <person name="Storesund J.E."/>
            <person name="Kallscheuer N."/>
            <person name="Luecker S."/>
            <person name="Lage O.M."/>
            <person name="Pohl T."/>
            <person name="Merkel B.J."/>
            <person name="Hornburger P."/>
            <person name="Mueller R.-W."/>
            <person name="Bruemmer F."/>
            <person name="Labrenz M."/>
            <person name="Spormann A.M."/>
            <person name="Op Den Camp H."/>
            <person name="Overmann J."/>
            <person name="Amann R."/>
            <person name="Jetten M.S.M."/>
            <person name="Mascher T."/>
            <person name="Medema M.H."/>
            <person name="Devos D.P."/>
            <person name="Kaster A.-K."/>
            <person name="Ovreas L."/>
            <person name="Rohde M."/>
            <person name="Galperin M.Y."/>
            <person name="Jogler C."/>
        </authorList>
    </citation>
    <scope>NUCLEOTIDE SEQUENCE [LARGE SCALE GENOMIC DNA]</scope>
    <source>
        <strain evidence="2 3">KOR34</strain>
    </source>
</reference>
<name>A0A5C5V6T7_9BACT</name>
<feature type="compositionally biased region" description="Basic and acidic residues" evidence="1">
    <location>
        <begin position="83"/>
        <end position="101"/>
    </location>
</feature>
<dbReference type="EMBL" id="SIHJ01000002">
    <property type="protein sequence ID" value="TWT33663.1"/>
    <property type="molecule type" value="Genomic_DNA"/>
</dbReference>
<sequence>MDSSDWRSLRGDPAAGDDARRRWARWARWEAKSAATEADLCRRTAPDDRPPAWLAPAFLSVLLLVWRLSSCAGDPGSTPPAADWRDAVVVDSPPPRHEGWR</sequence>